<reference evidence="1 2" key="1">
    <citation type="submission" date="2015-07" db="EMBL/GenBank/DDBJ databases">
        <title>The genome of Melipona quadrifasciata.</title>
        <authorList>
            <person name="Pan H."/>
            <person name="Kapheim K."/>
        </authorList>
    </citation>
    <scope>NUCLEOTIDE SEQUENCE [LARGE SCALE GENOMIC DNA]</scope>
    <source>
        <strain evidence="1">0111107301</strain>
        <tissue evidence="1">Whole body</tissue>
    </source>
</reference>
<evidence type="ECO:0000313" key="2">
    <source>
        <dbReference type="Proteomes" id="UP000053105"/>
    </source>
</evidence>
<dbReference type="AlphaFoldDB" id="A0A0N0BD61"/>
<evidence type="ECO:0000313" key="1">
    <source>
        <dbReference type="EMBL" id="KOX69992.1"/>
    </source>
</evidence>
<sequence>MESCGTEPTAGLECCHILMVRSGEYESKKEPPVAAGLACYLLGTPTGELMKPKPNFLREKFLGLEKFFQNFFEKSLYQENRSPGGLVVPSLRWEPRLQESCSPDTRIEISAIYSWSGSSDIPADTFFEKPSSLCRKKFAGLYWSGLVV</sequence>
<gene>
    <name evidence="1" type="ORF">WN51_04507</name>
</gene>
<dbReference type="Proteomes" id="UP000053105">
    <property type="component" value="Unassembled WGS sequence"/>
</dbReference>
<accession>A0A0N0BD61</accession>
<proteinExistence type="predicted"/>
<name>A0A0N0BD61_9HYME</name>
<organism evidence="1 2">
    <name type="scientific">Melipona quadrifasciata</name>
    <dbReference type="NCBI Taxonomy" id="166423"/>
    <lineage>
        <taxon>Eukaryota</taxon>
        <taxon>Metazoa</taxon>
        <taxon>Ecdysozoa</taxon>
        <taxon>Arthropoda</taxon>
        <taxon>Hexapoda</taxon>
        <taxon>Insecta</taxon>
        <taxon>Pterygota</taxon>
        <taxon>Neoptera</taxon>
        <taxon>Endopterygota</taxon>
        <taxon>Hymenoptera</taxon>
        <taxon>Apocrita</taxon>
        <taxon>Aculeata</taxon>
        <taxon>Apoidea</taxon>
        <taxon>Anthophila</taxon>
        <taxon>Apidae</taxon>
        <taxon>Melipona</taxon>
    </lineage>
</organism>
<dbReference type="EMBL" id="KQ435878">
    <property type="protein sequence ID" value="KOX69992.1"/>
    <property type="molecule type" value="Genomic_DNA"/>
</dbReference>
<keyword evidence="2" id="KW-1185">Reference proteome</keyword>
<protein>
    <submittedName>
        <fullName evidence="1">Uncharacterized protein</fullName>
    </submittedName>
</protein>